<protein>
    <recommendedName>
        <fullName evidence="9">Glycosyltransferase RgtA/B/C/D-like domain-containing protein</fullName>
    </recommendedName>
</protein>
<accession>A0A1E3W0J4</accession>
<keyword evidence="3" id="KW-0328">Glycosyltransferase</keyword>
<evidence type="ECO:0000313" key="10">
    <source>
        <dbReference type="EMBL" id="ODR99317.1"/>
    </source>
</evidence>
<name>A0A1E3W0J4_9HYPH</name>
<keyword evidence="4" id="KW-0808">Transferase</keyword>
<feature type="transmembrane region" description="Helical" evidence="8">
    <location>
        <begin position="150"/>
        <end position="178"/>
    </location>
</feature>
<dbReference type="AlphaFoldDB" id="A0A1E3W0J4"/>
<feature type="transmembrane region" description="Helical" evidence="8">
    <location>
        <begin position="124"/>
        <end position="143"/>
    </location>
</feature>
<evidence type="ECO:0000256" key="7">
    <source>
        <dbReference type="ARBA" id="ARBA00023136"/>
    </source>
</evidence>
<dbReference type="PANTHER" id="PTHR33908:SF11">
    <property type="entry name" value="MEMBRANE PROTEIN"/>
    <property type="match status" value="1"/>
</dbReference>
<keyword evidence="11" id="KW-1185">Reference proteome</keyword>
<evidence type="ECO:0000256" key="5">
    <source>
        <dbReference type="ARBA" id="ARBA00022692"/>
    </source>
</evidence>
<keyword evidence="6 8" id="KW-1133">Transmembrane helix</keyword>
<feature type="transmembrane region" description="Helical" evidence="8">
    <location>
        <begin position="321"/>
        <end position="339"/>
    </location>
</feature>
<evidence type="ECO:0000259" key="9">
    <source>
        <dbReference type="Pfam" id="PF13231"/>
    </source>
</evidence>
<evidence type="ECO:0000256" key="3">
    <source>
        <dbReference type="ARBA" id="ARBA00022676"/>
    </source>
</evidence>
<dbReference type="EMBL" id="LPWG01000011">
    <property type="protein sequence ID" value="ODR99317.1"/>
    <property type="molecule type" value="Genomic_DNA"/>
</dbReference>
<comment type="caution">
    <text evidence="10">The sequence shown here is derived from an EMBL/GenBank/DDBJ whole genome shotgun (WGS) entry which is preliminary data.</text>
</comment>
<dbReference type="Pfam" id="PF13231">
    <property type="entry name" value="PMT_2"/>
    <property type="match status" value="1"/>
</dbReference>
<feature type="transmembrane region" description="Helical" evidence="8">
    <location>
        <begin position="254"/>
        <end position="284"/>
    </location>
</feature>
<evidence type="ECO:0000256" key="8">
    <source>
        <dbReference type="SAM" id="Phobius"/>
    </source>
</evidence>
<keyword evidence="5 8" id="KW-0812">Transmembrane</keyword>
<dbReference type="Proteomes" id="UP000094501">
    <property type="component" value="Unassembled WGS sequence"/>
</dbReference>
<dbReference type="GO" id="GO:0016763">
    <property type="term" value="F:pentosyltransferase activity"/>
    <property type="evidence" value="ECO:0007669"/>
    <property type="project" value="TreeGrafter"/>
</dbReference>
<feature type="domain" description="Glycosyltransferase RgtA/B/C/D-like" evidence="9">
    <location>
        <begin position="72"/>
        <end position="232"/>
    </location>
</feature>
<feature type="transmembrane region" description="Helical" evidence="8">
    <location>
        <begin position="296"/>
        <end position="315"/>
    </location>
</feature>
<feature type="transmembrane region" description="Helical" evidence="8">
    <location>
        <begin position="101"/>
        <end position="118"/>
    </location>
</feature>
<evidence type="ECO:0000256" key="6">
    <source>
        <dbReference type="ARBA" id="ARBA00022989"/>
    </source>
</evidence>
<sequence>MPAHETSKAIGPSGAPFGPPLSDRGYALLTLLCLGLLLAFRLVALYASKVDLVMDEAQYWTWSRDFDFGYFSKPPLIAWVIRAMNEACGVSEACTRAASPILYTLTSGLLFVIARVLVNARAGFWTAIVFATLPGVSYASALITTDAPLIFLWTLMLLFWVMLVKRQSMGFAILLGLAMGTGLLAKQAMVYAVLCIACHAIVSREARQALLGGRAVVAALIAIALFSPNIVWNAEHGWPTAKHTGDNMGWRAPYLHPLALAEFIVAQFALFGPILLAVFARGAVRHIGRPEESNKTLLLCFSLPILMALMIQALLSRAHGNWAATAYPAATVFVTAILLEHGRRALMAISMALHLLVAAFIGIAPAFARNWAPFEQLEFLRSSIAWEETADAVRKLLSEDTYGAVLVDTRDLTAELLYYMRDAETPVYVWKRRPEPHHHYEMTRPFVGGTPEPVLLVSLRACRTNITHHFDTVTMLPRVQIPLVRNKTRTLHACALSGFHGAN</sequence>
<evidence type="ECO:0000256" key="4">
    <source>
        <dbReference type="ARBA" id="ARBA00022679"/>
    </source>
</evidence>
<dbReference type="PANTHER" id="PTHR33908">
    <property type="entry name" value="MANNOSYLTRANSFERASE YKCB-RELATED"/>
    <property type="match status" value="1"/>
</dbReference>
<reference evidence="10 11" key="1">
    <citation type="journal article" date="2016" name="Environ. Microbiol.">
        <title>New Methyloceanibacter diversity from North Sea sediments includes methanotroph containing solely the soluble methane monooxygenase.</title>
        <authorList>
            <person name="Vekeman B."/>
            <person name="Kerckhof F.M."/>
            <person name="Cremers G."/>
            <person name="de Vos P."/>
            <person name="Vandamme P."/>
            <person name="Boon N."/>
            <person name="Op den Camp H.J."/>
            <person name="Heylen K."/>
        </authorList>
    </citation>
    <scope>NUCLEOTIDE SEQUENCE [LARGE SCALE GENOMIC DNA]</scope>
    <source>
        <strain evidence="10 11">R-67174</strain>
    </source>
</reference>
<dbReference type="InterPro" id="IPR050297">
    <property type="entry name" value="LipidA_mod_glycosyltrf_83"/>
</dbReference>
<dbReference type="STRING" id="1774968.AUC68_04850"/>
<dbReference type="GO" id="GO:0009103">
    <property type="term" value="P:lipopolysaccharide biosynthetic process"/>
    <property type="evidence" value="ECO:0007669"/>
    <property type="project" value="UniProtKB-ARBA"/>
</dbReference>
<comment type="subcellular location">
    <subcellularLocation>
        <location evidence="1">Cell membrane</location>
        <topology evidence="1">Multi-pass membrane protein</topology>
    </subcellularLocation>
</comment>
<dbReference type="OrthoDB" id="9811222at2"/>
<keyword evidence="2" id="KW-1003">Cell membrane</keyword>
<keyword evidence="7 8" id="KW-0472">Membrane</keyword>
<feature type="transmembrane region" description="Helical" evidence="8">
    <location>
        <begin position="184"/>
        <end position="203"/>
    </location>
</feature>
<dbReference type="GO" id="GO:0005886">
    <property type="term" value="C:plasma membrane"/>
    <property type="evidence" value="ECO:0007669"/>
    <property type="project" value="UniProtKB-SubCell"/>
</dbReference>
<feature type="transmembrane region" description="Helical" evidence="8">
    <location>
        <begin position="346"/>
        <end position="368"/>
    </location>
</feature>
<dbReference type="RefSeq" id="WP_069437257.1">
    <property type="nucleotide sequence ID" value="NZ_LPWG01000011.1"/>
</dbReference>
<proteinExistence type="predicted"/>
<dbReference type="InterPro" id="IPR038731">
    <property type="entry name" value="RgtA/B/C-like"/>
</dbReference>
<organism evidence="10 11">
    <name type="scientific">Methyloceanibacter methanicus</name>
    <dbReference type="NCBI Taxonomy" id="1774968"/>
    <lineage>
        <taxon>Bacteria</taxon>
        <taxon>Pseudomonadati</taxon>
        <taxon>Pseudomonadota</taxon>
        <taxon>Alphaproteobacteria</taxon>
        <taxon>Hyphomicrobiales</taxon>
        <taxon>Hyphomicrobiaceae</taxon>
        <taxon>Methyloceanibacter</taxon>
    </lineage>
</organism>
<feature type="transmembrane region" description="Helical" evidence="8">
    <location>
        <begin position="26"/>
        <end position="47"/>
    </location>
</feature>
<evidence type="ECO:0000256" key="2">
    <source>
        <dbReference type="ARBA" id="ARBA00022475"/>
    </source>
</evidence>
<feature type="transmembrane region" description="Helical" evidence="8">
    <location>
        <begin position="215"/>
        <end position="234"/>
    </location>
</feature>
<evidence type="ECO:0000313" key="11">
    <source>
        <dbReference type="Proteomes" id="UP000094501"/>
    </source>
</evidence>
<evidence type="ECO:0000256" key="1">
    <source>
        <dbReference type="ARBA" id="ARBA00004651"/>
    </source>
</evidence>
<gene>
    <name evidence="10" type="ORF">AUC68_04850</name>
</gene>